<dbReference type="Proteomes" id="UP000499080">
    <property type="component" value="Unassembled WGS sequence"/>
</dbReference>
<proteinExistence type="predicted"/>
<name>A0A4Y2EPA4_ARAVE</name>
<accession>A0A4Y2EPA4</accession>
<evidence type="ECO:0000313" key="3">
    <source>
        <dbReference type="Proteomes" id="UP000499080"/>
    </source>
</evidence>
<reference evidence="2 3" key="1">
    <citation type="journal article" date="2019" name="Sci. Rep.">
        <title>Orb-weaving spider Araneus ventricosus genome elucidates the spidroin gene catalogue.</title>
        <authorList>
            <person name="Kono N."/>
            <person name="Nakamura H."/>
            <person name="Ohtoshi R."/>
            <person name="Moran D.A.P."/>
            <person name="Shinohara A."/>
            <person name="Yoshida Y."/>
            <person name="Fujiwara M."/>
            <person name="Mori M."/>
            <person name="Tomita M."/>
            <person name="Arakawa K."/>
        </authorList>
    </citation>
    <scope>NUCLEOTIDE SEQUENCE [LARGE SCALE GENOMIC DNA]</scope>
</reference>
<feature type="domain" description="Retrovirus-related Pol polyprotein from transposon TNT 1-94-like beta-barrel" evidence="1">
    <location>
        <begin position="71"/>
        <end position="119"/>
    </location>
</feature>
<sequence>MPEYLVCFQLIRKLPVEYDNLVQLLYRLEQRFPTYGTRTLGVREGLVRATTRIKNCVLLLPHQWTWKGGLLVDSAATPHFCKQREWFEDFQNLPPSYALIGDKNLNLRICGIGYIRFYVYSN</sequence>
<evidence type="ECO:0000313" key="2">
    <source>
        <dbReference type="EMBL" id="GBM30159.1"/>
    </source>
</evidence>
<keyword evidence="3" id="KW-1185">Reference proteome</keyword>
<evidence type="ECO:0000259" key="1">
    <source>
        <dbReference type="Pfam" id="PF22936"/>
    </source>
</evidence>
<comment type="caution">
    <text evidence="2">The sequence shown here is derived from an EMBL/GenBank/DDBJ whole genome shotgun (WGS) entry which is preliminary data.</text>
</comment>
<organism evidence="2 3">
    <name type="scientific">Araneus ventricosus</name>
    <name type="common">Orbweaver spider</name>
    <name type="synonym">Epeira ventricosa</name>
    <dbReference type="NCBI Taxonomy" id="182803"/>
    <lineage>
        <taxon>Eukaryota</taxon>
        <taxon>Metazoa</taxon>
        <taxon>Ecdysozoa</taxon>
        <taxon>Arthropoda</taxon>
        <taxon>Chelicerata</taxon>
        <taxon>Arachnida</taxon>
        <taxon>Araneae</taxon>
        <taxon>Araneomorphae</taxon>
        <taxon>Entelegynae</taxon>
        <taxon>Araneoidea</taxon>
        <taxon>Araneidae</taxon>
        <taxon>Araneus</taxon>
    </lineage>
</organism>
<gene>
    <name evidence="2" type="ORF">AVEN_134205_1</name>
</gene>
<dbReference type="InterPro" id="IPR054722">
    <property type="entry name" value="PolX-like_BBD"/>
</dbReference>
<dbReference type="AlphaFoldDB" id="A0A4Y2EPA4"/>
<dbReference type="EMBL" id="BGPR01000653">
    <property type="protein sequence ID" value="GBM30159.1"/>
    <property type="molecule type" value="Genomic_DNA"/>
</dbReference>
<dbReference type="Pfam" id="PF22936">
    <property type="entry name" value="Pol_BBD"/>
    <property type="match status" value="1"/>
</dbReference>
<protein>
    <recommendedName>
        <fullName evidence="1">Retrovirus-related Pol polyprotein from transposon TNT 1-94-like beta-barrel domain-containing protein</fullName>
    </recommendedName>
</protein>